<dbReference type="AlphaFoldDB" id="A0A1M6ZQE5"/>
<dbReference type="Gene3D" id="1.10.357.10">
    <property type="entry name" value="Tetracycline Repressor, domain 2"/>
    <property type="match status" value="1"/>
</dbReference>
<keyword evidence="7" id="KW-1185">Reference proteome</keyword>
<keyword evidence="2" id="KW-0238">DNA-binding</keyword>
<dbReference type="InterPro" id="IPR009057">
    <property type="entry name" value="Homeodomain-like_sf"/>
</dbReference>
<dbReference type="SUPFAM" id="SSF48498">
    <property type="entry name" value="Tetracyclin repressor-like, C-terminal domain"/>
    <property type="match status" value="1"/>
</dbReference>
<dbReference type="InterPro" id="IPR054156">
    <property type="entry name" value="YxaF_TetR_C"/>
</dbReference>
<organism evidence="6 7">
    <name type="scientific">Pseudonocardia thermophila</name>
    <dbReference type="NCBI Taxonomy" id="1848"/>
    <lineage>
        <taxon>Bacteria</taxon>
        <taxon>Bacillati</taxon>
        <taxon>Actinomycetota</taxon>
        <taxon>Actinomycetes</taxon>
        <taxon>Pseudonocardiales</taxon>
        <taxon>Pseudonocardiaceae</taxon>
        <taxon>Pseudonocardia</taxon>
    </lineage>
</organism>
<keyword evidence="3" id="KW-0804">Transcription</keyword>
<dbReference type="InterPro" id="IPR036271">
    <property type="entry name" value="Tet_transcr_reg_TetR-rel_C_sf"/>
</dbReference>
<evidence type="ECO:0000259" key="4">
    <source>
        <dbReference type="Pfam" id="PF00440"/>
    </source>
</evidence>
<evidence type="ECO:0000256" key="1">
    <source>
        <dbReference type="ARBA" id="ARBA00023015"/>
    </source>
</evidence>
<reference evidence="6 7" key="1">
    <citation type="submission" date="2016-11" db="EMBL/GenBank/DDBJ databases">
        <authorList>
            <person name="Jaros S."/>
            <person name="Januszkiewicz K."/>
            <person name="Wedrychowicz H."/>
        </authorList>
    </citation>
    <scope>NUCLEOTIDE SEQUENCE [LARGE SCALE GENOMIC DNA]</scope>
    <source>
        <strain evidence="6 7">DSM 43832</strain>
    </source>
</reference>
<dbReference type="Pfam" id="PF00440">
    <property type="entry name" value="TetR_N"/>
    <property type="match status" value="1"/>
</dbReference>
<evidence type="ECO:0000256" key="2">
    <source>
        <dbReference type="ARBA" id="ARBA00023125"/>
    </source>
</evidence>
<dbReference type="InterPro" id="IPR001647">
    <property type="entry name" value="HTH_TetR"/>
</dbReference>
<sequence>MERTPRERMVYSCAQLVRTRGATGTSVRDVVEHAHAPRGSFQHYFPGGKDQLVGEAVLWGADFAVERVRAYRRTARRPTPSGLFRHMAGQWKDEFTQRGFERGCPIMAATADLAGTGSKVRAQLAEGLRRWERAVAEELVAMDVPARRARRLATVMISALEGAIMSARLHEDVAPLTAVAATLAPVLDG</sequence>
<evidence type="ECO:0000259" key="5">
    <source>
        <dbReference type="Pfam" id="PF21993"/>
    </source>
</evidence>
<feature type="domain" description="HTH tetR-type" evidence="4">
    <location>
        <begin position="15"/>
        <end position="55"/>
    </location>
</feature>
<dbReference type="GO" id="GO:0003677">
    <property type="term" value="F:DNA binding"/>
    <property type="evidence" value="ECO:0007669"/>
    <property type="project" value="UniProtKB-KW"/>
</dbReference>
<keyword evidence="1" id="KW-0805">Transcription regulation</keyword>
<evidence type="ECO:0000256" key="3">
    <source>
        <dbReference type="ARBA" id="ARBA00023163"/>
    </source>
</evidence>
<protein>
    <submittedName>
        <fullName evidence="6">Transcriptional regulator, TetR family</fullName>
    </submittedName>
</protein>
<feature type="domain" description="Transcriptional regulator LmrA/YxaF-like C-terminal" evidence="5">
    <location>
        <begin position="83"/>
        <end position="181"/>
    </location>
</feature>
<dbReference type="STRING" id="1848.SAMN05443637_124108"/>
<proteinExistence type="predicted"/>
<evidence type="ECO:0000313" key="6">
    <source>
        <dbReference type="EMBL" id="SHL32650.1"/>
    </source>
</evidence>
<dbReference type="PANTHER" id="PTHR47506">
    <property type="entry name" value="TRANSCRIPTIONAL REGULATORY PROTEIN"/>
    <property type="match status" value="1"/>
</dbReference>
<dbReference type="Proteomes" id="UP000184363">
    <property type="component" value="Unassembled WGS sequence"/>
</dbReference>
<name>A0A1M6ZQE5_PSETH</name>
<dbReference type="SUPFAM" id="SSF46689">
    <property type="entry name" value="Homeodomain-like"/>
    <property type="match status" value="1"/>
</dbReference>
<dbReference type="RefSeq" id="WP_234997585.1">
    <property type="nucleotide sequence ID" value="NZ_CALGVN010000043.1"/>
</dbReference>
<accession>A0A1M6ZQE5</accession>
<dbReference type="PANTHER" id="PTHR47506:SF3">
    <property type="entry name" value="HTH-TYPE TRANSCRIPTIONAL REGULATOR LMRA"/>
    <property type="match status" value="1"/>
</dbReference>
<dbReference type="EMBL" id="FRAP01000024">
    <property type="protein sequence ID" value="SHL32650.1"/>
    <property type="molecule type" value="Genomic_DNA"/>
</dbReference>
<evidence type="ECO:0000313" key="7">
    <source>
        <dbReference type="Proteomes" id="UP000184363"/>
    </source>
</evidence>
<dbReference type="Pfam" id="PF21993">
    <property type="entry name" value="TetR_C_13_2"/>
    <property type="match status" value="1"/>
</dbReference>
<gene>
    <name evidence="6" type="ORF">SAMN05443637_124108</name>
</gene>